<name>A0A8K0J9W9_9HYPO</name>
<evidence type="ECO:0000313" key="1">
    <source>
        <dbReference type="EMBL" id="KAG5928330.1"/>
    </source>
</evidence>
<evidence type="ECO:0000313" key="2">
    <source>
        <dbReference type="Proteomes" id="UP000811619"/>
    </source>
</evidence>
<dbReference type="AlphaFoldDB" id="A0A8K0J9W9"/>
<sequence>MPLKRLRAKRQRAWLGSHPSFHVTSNRNINTVDEQHLKHGFEVLQAQKRCHHYVGGGALMTSARSVTDHVSSRTEKLQDEISIVA</sequence>
<dbReference type="EMBL" id="SRPY01000122">
    <property type="protein sequence ID" value="KAG5928330.1"/>
    <property type="molecule type" value="Genomic_DNA"/>
</dbReference>
<gene>
    <name evidence="1" type="ORF">E4U42_000827</name>
</gene>
<proteinExistence type="predicted"/>
<reference evidence="1" key="1">
    <citation type="journal article" date="2020" name="bioRxiv">
        <title>Whole genome comparisons of ergot fungi reveals the divergence and evolution of species within the genus Claviceps are the result of varying mechanisms driving genome evolution and host range expansion.</title>
        <authorList>
            <person name="Wyka S.A."/>
            <person name="Mondo S.J."/>
            <person name="Liu M."/>
            <person name="Dettman J."/>
            <person name="Nalam V."/>
            <person name="Broders K.D."/>
        </authorList>
    </citation>
    <scope>NUCLEOTIDE SEQUENCE</scope>
    <source>
        <strain evidence="1">CCC 489</strain>
    </source>
</reference>
<protein>
    <submittedName>
        <fullName evidence="1">Uncharacterized protein</fullName>
    </submittedName>
</protein>
<comment type="caution">
    <text evidence="1">The sequence shown here is derived from an EMBL/GenBank/DDBJ whole genome shotgun (WGS) entry which is preliminary data.</text>
</comment>
<organism evidence="1 2">
    <name type="scientific">Claviceps africana</name>
    <dbReference type="NCBI Taxonomy" id="83212"/>
    <lineage>
        <taxon>Eukaryota</taxon>
        <taxon>Fungi</taxon>
        <taxon>Dikarya</taxon>
        <taxon>Ascomycota</taxon>
        <taxon>Pezizomycotina</taxon>
        <taxon>Sordariomycetes</taxon>
        <taxon>Hypocreomycetidae</taxon>
        <taxon>Hypocreales</taxon>
        <taxon>Clavicipitaceae</taxon>
        <taxon>Claviceps</taxon>
    </lineage>
</organism>
<dbReference type="Proteomes" id="UP000811619">
    <property type="component" value="Unassembled WGS sequence"/>
</dbReference>
<keyword evidence="2" id="KW-1185">Reference proteome</keyword>
<accession>A0A8K0J9W9</accession>